<organism evidence="1 2">
    <name type="scientific">Naganishia friedmannii</name>
    <dbReference type="NCBI Taxonomy" id="89922"/>
    <lineage>
        <taxon>Eukaryota</taxon>
        <taxon>Fungi</taxon>
        <taxon>Dikarya</taxon>
        <taxon>Basidiomycota</taxon>
        <taxon>Agaricomycotina</taxon>
        <taxon>Tremellomycetes</taxon>
        <taxon>Filobasidiales</taxon>
        <taxon>Filobasidiaceae</taxon>
        <taxon>Naganishia</taxon>
    </lineage>
</organism>
<evidence type="ECO:0000313" key="2">
    <source>
        <dbReference type="Proteomes" id="UP001227268"/>
    </source>
</evidence>
<dbReference type="EMBL" id="JASBWT010000003">
    <property type="protein sequence ID" value="KAJ9106173.1"/>
    <property type="molecule type" value="Genomic_DNA"/>
</dbReference>
<sequence>MVWGPLAISFAPQLKALSPGLFESLRPLANMLVKAAGYRSMGLKYDDLLMEEREDVQKAISRLTPQQVYNRAFRIRTAIQQSILHKPLPREHWVKPEEDVRYMTPLVREIEAENAERAFYDTAKVERK</sequence>
<comment type="caution">
    <text evidence="1">The sequence shown here is derived from an EMBL/GenBank/DDBJ whole genome shotgun (WGS) entry which is preliminary data.</text>
</comment>
<reference evidence="1" key="1">
    <citation type="submission" date="2023-04" db="EMBL/GenBank/DDBJ databases">
        <title>Draft Genome sequencing of Naganishia species isolated from polar environments using Oxford Nanopore Technology.</title>
        <authorList>
            <person name="Leo P."/>
            <person name="Venkateswaran K."/>
        </authorList>
    </citation>
    <scope>NUCLEOTIDE SEQUENCE</scope>
    <source>
        <strain evidence="1">MNA-CCFEE 5423</strain>
    </source>
</reference>
<protein>
    <submittedName>
        <fullName evidence="1">Uncharacterized protein</fullName>
    </submittedName>
</protein>
<evidence type="ECO:0000313" key="1">
    <source>
        <dbReference type="EMBL" id="KAJ9106173.1"/>
    </source>
</evidence>
<gene>
    <name evidence="1" type="ORF">QFC21_001316</name>
</gene>
<accession>A0ACC2W448</accession>
<proteinExistence type="predicted"/>
<name>A0ACC2W448_9TREE</name>
<dbReference type="Proteomes" id="UP001227268">
    <property type="component" value="Unassembled WGS sequence"/>
</dbReference>
<keyword evidence="2" id="KW-1185">Reference proteome</keyword>